<dbReference type="PANTHER" id="PTHR31962:SF1">
    <property type="entry name" value="SPHINGOLIPID LONG CHAIN BASE-RESPONSIVE PROTEIN PIL1"/>
    <property type="match status" value="1"/>
</dbReference>
<protein>
    <submittedName>
        <fullName evidence="2">Uncharacterized protein</fullName>
    </submittedName>
</protein>
<evidence type="ECO:0000313" key="2">
    <source>
        <dbReference type="EMBL" id="KAG5643468.1"/>
    </source>
</evidence>
<feature type="region of interest" description="Disordered" evidence="1">
    <location>
        <begin position="901"/>
        <end position="1187"/>
    </location>
</feature>
<keyword evidence="3" id="KW-1185">Reference proteome</keyword>
<evidence type="ECO:0000256" key="1">
    <source>
        <dbReference type="SAM" id="MobiDB-lite"/>
    </source>
</evidence>
<evidence type="ECO:0000313" key="3">
    <source>
        <dbReference type="Proteomes" id="UP000775547"/>
    </source>
</evidence>
<name>A0A9P7KAK6_9AGAR</name>
<feature type="compositionally biased region" description="Polar residues" evidence="1">
    <location>
        <begin position="1047"/>
        <end position="1063"/>
    </location>
</feature>
<accession>A0A9P7KAK6</accession>
<feature type="compositionally biased region" description="Polar residues" evidence="1">
    <location>
        <begin position="1001"/>
        <end position="1012"/>
    </location>
</feature>
<feature type="region of interest" description="Disordered" evidence="1">
    <location>
        <begin position="648"/>
        <end position="847"/>
    </location>
</feature>
<feature type="compositionally biased region" description="Basic and acidic residues" evidence="1">
    <location>
        <begin position="903"/>
        <end position="922"/>
    </location>
</feature>
<feature type="compositionally biased region" description="Polar residues" evidence="1">
    <location>
        <begin position="401"/>
        <end position="415"/>
    </location>
</feature>
<dbReference type="GO" id="GO:0070941">
    <property type="term" value="P:eisosome assembly"/>
    <property type="evidence" value="ECO:0007669"/>
    <property type="project" value="TreeGrafter"/>
</dbReference>
<reference evidence="2" key="2">
    <citation type="submission" date="2021-10" db="EMBL/GenBank/DDBJ databases">
        <title>Phylogenomics reveals ancestral predisposition of the termite-cultivated fungus Termitomyces towards a domesticated lifestyle.</title>
        <authorList>
            <person name="Auxier B."/>
            <person name="Grum-Grzhimaylo A."/>
            <person name="Cardenas M.E."/>
            <person name="Lodge J.D."/>
            <person name="Laessoe T."/>
            <person name="Pedersen O."/>
            <person name="Smith M.E."/>
            <person name="Kuyper T.W."/>
            <person name="Franco-Molano E.A."/>
            <person name="Baroni T.J."/>
            <person name="Aanen D.K."/>
        </authorList>
    </citation>
    <scope>NUCLEOTIDE SEQUENCE</scope>
    <source>
        <strain evidence="2">AP01</strain>
        <tissue evidence="2">Mycelium</tissue>
    </source>
</reference>
<feature type="region of interest" description="Disordered" evidence="1">
    <location>
        <begin position="281"/>
        <end position="325"/>
    </location>
</feature>
<feature type="compositionally biased region" description="Acidic residues" evidence="1">
    <location>
        <begin position="1142"/>
        <end position="1151"/>
    </location>
</feature>
<feature type="compositionally biased region" description="Low complexity" evidence="1">
    <location>
        <begin position="515"/>
        <end position="526"/>
    </location>
</feature>
<dbReference type="AlphaFoldDB" id="A0A9P7KAK6"/>
<feature type="compositionally biased region" description="Basic and acidic residues" evidence="1">
    <location>
        <begin position="549"/>
        <end position="604"/>
    </location>
</feature>
<feature type="compositionally biased region" description="Polar residues" evidence="1">
    <location>
        <begin position="749"/>
        <end position="776"/>
    </location>
</feature>
<dbReference type="InterPro" id="IPR028245">
    <property type="entry name" value="PIL1/LSP1"/>
</dbReference>
<comment type="caution">
    <text evidence="2">The sequence shown here is derived from an EMBL/GenBank/DDBJ whole genome shotgun (WGS) entry which is preliminary data.</text>
</comment>
<proteinExistence type="predicted"/>
<feature type="compositionally biased region" description="Polar residues" evidence="1">
    <location>
        <begin position="654"/>
        <end position="663"/>
    </location>
</feature>
<dbReference type="GO" id="GO:0036286">
    <property type="term" value="C:eisosome filament"/>
    <property type="evidence" value="ECO:0007669"/>
    <property type="project" value="TreeGrafter"/>
</dbReference>
<dbReference type="GO" id="GO:0006897">
    <property type="term" value="P:endocytosis"/>
    <property type="evidence" value="ECO:0007669"/>
    <property type="project" value="TreeGrafter"/>
</dbReference>
<dbReference type="EMBL" id="JABCKV010000111">
    <property type="protein sequence ID" value="KAG5643468.1"/>
    <property type="molecule type" value="Genomic_DNA"/>
</dbReference>
<dbReference type="GO" id="GO:0005886">
    <property type="term" value="C:plasma membrane"/>
    <property type="evidence" value="ECO:0007669"/>
    <property type="project" value="TreeGrafter"/>
</dbReference>
<sequence>MVHRPADSRLLANLLHHEKDYSKHLHALLDPAHASLSAFSAYASASAPPVSNGLLAVATSLSGADEALARYAGAVDECMERLKYIKILEDEVANIVRDREILVNRLIKASKSNKPKFSQGNNRDSLHLLQQHPQLQSHGSSSSLSLSSVSVFSGSPSFSHSLSPGLPTSAKLSAAQAELQACEAHLATKERELAVGRTNALREGLSLRCRALVECGWVWGEMGKEALRVLDGLAGNDFLSFEWFRANHWWLDPTVNGDASRGPSPGPSPPQNRISLVHYDDRKPLPEPQGQHKHTSSDLSLSPSQSASQISTHFDQPQYRRQAQQQPMYIPPAHAISDNDHFPSSGATRHVLARRITEEELQRHQQLEEEEGGSSDDELQAQEVQVIENPRFAPAAPSPLRKQSSKVNQTQNHSRASFIGDAPPPPPSSTTSTSPSKPGLLGKKFSVRHPPAQTYQERAAAAPPETVAYGKKGSPRGRAASVDGGPEHKPSFFGSLRGMFGHHPSPSMSQLPGPSSSNTTSAMSAAFYEPLHATPEKEKRRSGGFFGGGKEKGKEKDDSDSESRARWGRKAREGRKWETRTDRNLKNVQRESTKGTVRADEHDVPYVPRSPIRESVNGRGRVVSDAGLAFGPNSGNFADIIARPSISDAGPSVTGVSPSTSIATAGPGRKLKKSVTKGKGRPRSSSVPPITPSVDADEKIGRPEVTREASTPPGPGTTKEVGVKEGLTVTVLERAASPRLGASPPPSTNHPNGTATNSTNTAPRRPNGTMSASDTEATAGGASMQGRKSSAAHVRKASVAAPSAPGVQRNSSVRSSASAPPTSPWRKTRASAGYGQGKSVLETGKQMPSLLRVVEDADRNLATRSGSGTNSANGYTYAALSAGGSARPIALMMQDIKAPRPVGRKEVEAFTGAEMRRGRNAERGAPGLSIPQAPGSVFDVPTLGGGSSSSLAVGQQQGERRPAKSPLRSALRNPSRTPSPLPPPNLQIHPEKPPSVARSPPQAQQHIQTSLQAPAPIHPPSQVPLLNGVMKAEDGDSDDADGASIESFETTNETFSDANSTVHGHNEEDDVHTRSQLSVPAPDTSAASGFGLTANGITSHDESQPPRVPQKEPVHPPEEPRRRKSVRVSLQPTFSPTPPAIDYDEGEEDPWAEQGWAEGSLGSKGDEAPTWGAARGKGKGKAGETLDMWEDSSDEDVEYARARRLLSRLGGRKKGAGAAAT</sequence>
<feature type="compositionally biased region" description="Basic and acidic residues" evidence="1">
    <location>
        <begin position="696"/>
        <end position="707"/>
    </location>
</feature>
<feature type="compositionally biased region" description="Low complexity" evidence="1">
    <location>
        <begin position="297"/>
        <end position="325"/>
    </location>
</feature>
<dbReference type="OrthoDB" id="3358861at2759"/>
<feature type="compositionally biased region" description="Polar residues" evidence="1">
    <location>
        <begin position="808"/>
        <end position="820"/>
    </location>
</feature>
<dbReference type="GO" id="GO:0008289">
    <property type="term" value="F:lipid binding"/>
    <property type="evidence" value="ECO:0007669"/>
    <property type="project" value="TreeGrafter"/>
</dbReference>
<gene>
    <name evidence="2" type="ORF">DXG03_000900</name>
</gene>
<dbReference type="Gene3D" id="1.20.1270.60">
    <property type="entry name" value="Arfaptin homology (AH) domain/BAR domain"/>
    <property type="match status" value="1"/>
</dbReference>
<dbReference type="Proteomes" id="UP000775547">
    <property type="component" value="Unassembled WGS sequence"/>
</dbReference>
<feature type="region of interest" description="Disordered" evidence="1">
    <location>
        <begin position="392"/>
        <end position="614"/>
    </location>
</feature>
<dbReference type="PANTHER" id="PTHR31962">
    <property type="entry name" value="SPHINGOLIPID LONG CHAIN BASE-RESPONSIVE PROTEIN PIL1"/>
    <property type="match status" value="1"/>
</dbReference>
<organism evidence="2 3">
    <name type="scientific">Asterophora parasitica</name>
    <dbReference type="NCBI Taxonomy" id="117018"/>
    <lineage>
        <taxon>Eukaryota</taxon>
        <taxon>Fungi</taxon>
        <taxon>Dikarya</taxon>
        <taxon>Basidiomycota</taxon>
        <taxon>Agaricomycotina</taxon>
        <taxon>Agaricomycetes</taxon>
        <taxon>Agaricomycetidae</taxon>
        <taxon>Agaricales</taxon>
        <taxon>Tricholomatineae</taxon>
        <taxon>Lyophyllaceae</taxon>
        <taxon>Asterophora</taxon>
    </lineage>
</organism>
<feature type="compositionally biased region" description="Basic residues" evidence="1">
    <location>
        <begin position="669"/>
        <end position="682"/>
    </location>
</feature>
<reference evidence="2" key="1">
    <citation type="submission" date="2020-07" db="EMBL/GenBank/DDBJ databases">
        <authorList>
            <person name="Nieuwenhuis M."/>
            <person name="Van De Peppel L.J.J."/>
        </authorList>
    </citation>
    <scope>NUCLEOTIDE SEQUENCE</scope>
    <source>
        <strain evidence="2">AP01</strain>
        <tissue evidence="2">Mycelium</tissue>
    </source>
</reference>
<feature type="compositionally biased region" description="Basic and acidic residues" evidence="1">
    <location>
        <begin position="1099"/>
        <end position="1121"/>
    </location>
</feature>
<dbReference type="InterPro" id="IPR027267">
    <property type="entry name" value="AH/BAR_dom_sf"/>
</dbReference>